<dbReference type="NCBIfam" id="NF003740">
    <property type="entry name" value="PRK05337.1"/>
    <property type="match status" value="1"/>
</dbReference>
<protein>
    <recommendedName>
        <fullName evidence="4">Glycoside hydrolase family 3 N-terminal domain-containing protein</fullName>
    </recommendedName>
</protein>
<evidence type="ECO:0000256" key="3">
    <source>
        <dbReference type="ARBA" id="ARBA00023295"/>
    </source>
</evidence>
<comment type="similarity">
    <text evidence="1">Belongs to the glycosyl hydrolase 3 family.</text>
</comment>
<dbReference type="GO" id="GO:0009254">
    <property type="term" value="P:peptidoglycan turnover"/>
    <property type="evidence" value="ECO:0007669"/>
    <property type="project" value="TreeGrafter"/>
</dbReference>
<gene>
    <name evidence="5" type="ORF">KC19_12G152900</name>
</gene>
<dbReference type="OrthoDB" id="2016932at2759"/>
<dbReference type="PANTHER" id="PTHR30480">
    <property type="entry name" value="BETA-HEXOSAMINIDASE-RELATED"/>
    <property type="match status" value="1"/>
</dbReference>
<evidence type="ECO:0000259" key="4">
    <source>
        <dbReference type="Pfam" id="PF00933"/>
    </source>
</evidence>
<evidence type="ECO:0000313" key="5">
    <source>
        <dbReference type="EMBL" id="KAG0555217.1"/>
    </source>
</evidence>
<dbReference type="EMBL" id="CM026433">
    <property type="protein sequence ID" value="KAG0555217.1"/>
    <property type="molecule type" value="Genomic_DNA"/>
</dbReference>
<dbReference type="InterPro" id="IPR036962">
    <property type="entry name" value="Glyco_hydro_3_N_sf"/>
</dbReference>
<evidence type="ECO:0000256" key="1">
    <source>
        <dbReference type="ARBA" id="ARBA00005336"/>
    </source>
</evidence>
<reference evidence="5" key="1">
    <citation type="submission" date="2020-06" db="EMBL/GenBank/DDBJ databases">
        <title>WGS assembly of Ceratodon purpureus strain R40.</title>
        <authorList>
            <person name="Carey S.B."/>
            <person name="Jenkins J."/>
            <person name="Shu S."/>
            <person name="Lovell J.T."/>
            <person name="Sreedasyam A."/>
            <person name="Maumus F."/>
            <person name="Tiley G.P."/>
            <person name="Fernandez-Pozo N."/>
            <person name="Barry K."/>
            <person name="Chen C."/>
            <person name="Wang M."/>
            <person name="Lipzen A."/>
            <person name="Daum C."/>
            <person name="Saski C.A."/>
            <person name="Payton A.C."/>
            <person name="Mcbreen J.C."/>
            <person name="Conrad R.E."/>
            <person name="Kollar L.M."/>
            <person name="Olsson S."/>
            <person name="Huttunen S."/>
            <person name="Landis J.B."/>
            <person name="Wickett N.J."/>
            <person name="Johnson M.G."/>
            <person name="Rensing S.A."/>
            <person name="Grimwood J."/>
            <person name="Schmutz J."/>
            <person name="Mcdaniel S.F."/>
        </authorList>
    </citation>
    <scope>NUCLEOTIDE SEQUENCE</scope>
    <source>
        <strain evidence="5">R40</strain>
    </source>
</reference>
<dbReference type="Pfam" id="PF00933">
    <property type="entry name" value="Glyco_hydro_3"/>
    <property type="match status" value="1"/>
</dbReference>
<dbReference type="PANTHER" id="PTHR30480:SF16">
    <property type="entry name" value="GLYCOSIDE HYDROLASE FAMILY 3 DOMAIN PROTEIN"/>
    <property type="match status" value="1"/>
</dbReference>
<dbReference type="Gene3D" id="3.20.20.300">
    <property type="entry name" value="Glycoside hydrolase, family 3, N-terminal domain"/>
    <property type="match status" value="1"/>
</dbReference>
<evidence type="ECO:0000256" key="2">
    <source>
        <dbReference type="ARBA" id="ARBA00022801"/>
    </source>
</evidence>
<dbReference type="InterPro" id="IPR001764">
    <property type="entry name" value="Glyco_hydro_3_N"/>
</dbReference>
<evidence type="ECO:0000313" key="6">
    <source>
        <dbReference type="Proteomes" id="UP000822688"/>
    </source>
</evidence>
<sequence>MDELRGVSSYLSNPLPFFNPAGSSADGSEISENEVEASFGPDQVAKIRAEVAELLVFGFYGTSLNRHAKTLISMGAGGVILFSRNFNEPEQVARLCADLKREAGNRPLLIMVDQEGGHVQRLGPPFTVIPHARVIGDTCDPEAAAAVASVMGKELKAVNIDMNLAPVLDVDTNPHNTVIGRRSFASTPACVAEFGYSFIRSIQHEGVAACAKHYPGHGDTLLDSHVDLPLLPHSLTRLMEIEIPPFQKAVDADVAAVMVAHIDVPCFSGRSELARKPASMCKVTIDYLRDALLFEGVIISDCLELGAIIKEYSIEEAAIQAVLAGVDMVLVSHTMSRQTAVLNTLLQGVLTGRIPYQRVVDAATRISILKQTYVRMPFEDAIEERFWESEIQQIGCKEHHDIVANVVHQSAVVSGRGVVPKRKSFW</sequence>
<dbReference type="InterPro" id="IPR050226">
    <property type="entry name" value="NagZ_Beta-hexosaminidase"/>
</dbReference>
<name>A0A8T0G9R6_CERPU</name>
<keyword evidence="3" id="KW-0326">Glycosidase</keyword>
<proteinExistence type="inferred from homology"/>
<dbReference type="Proteomes" id="UP000822688">
    <property type="component" value="Chromosome 12"/>
</dbReference>
<keyword evidence="2" id="KW-0378">Hydrolase</keyword>
<comment type="caution">
    <text evidence="5">The sequence shown here is derived from an EMBL/GenBank/DDBJ whole genome shotgun (WGS) entry which is preliminary data.</text>
</comment>
<accession>A0A8T0G9R6</accession>
<dbReference type="SUPFAM" id="SSF51445">
    <property type="entry name" value="(Trans)glycosidases"/>
    <property type="match status" value="1"/>
</dbReference>
<keyword evidence="6" id="KW-1185">Reference proteome</keyword>
<dbReference type="InterPro" id="IPR017853">
    <property type="entry name" value="GH"/>
</dbReference>
<dbReference type="AlphaFoldDB" id="A0A8T0G9R6"/>
<dbReference type="GO" id="GO:0005975">
    <property type="term" value="P:carbohydrate metabolic process"/>
    <property type="evidence" value="ECO:0007669"/>
    <property type="project" value="InterPro"/>
</dbReference>
<organism evidence="5 6">
    <name type="scientific">Ceratodon purpureus</name>
    <name type="common">Fire moss</name>
    <name type="synonym">Dicranum purpureum</name>
    <dbReference type="NCBI Taxonomy" id="3225"/>
    <lineage>
        <taxon>Eukaryota</taxon>
        <taxon>Viridiplantae</taxon>
        <taxon>Streptophyta</taxon>
        <taxon>Embryophyta</taxon>
        <taxon>Bryophyta</taxon>
        <taxon>Bryophytina</taxon>
        <taxon>Bryopsida</taxon>
        <taxon>Dicranidae</taxon>
        <taxon>Pseudoditrichales</taxon>
        <taxon>Ditrichaceae</taxon>
        <taxon>Ceratodon</taxon>
    </lineage>
</organism>
<feature type="domain" description="Glycoside hydrolase family 3 N-terminal" evidence="4">
    <location>
        <begin position="48"/>
        <end position="367"/>
    </location>
</feature>
<dbReference type="GO" id="GO:0004553">
    <property type="term" value="F:hydrolase activity, hydrolyzing O-glycosyl compounds"/>
    <property type="evidence" value="ECO:0007669"/>
    <property type="project" value="InterPro"/>
</dbReference>